<name>M1DBI3_SOLTU</name>
<evidence type="ECO:0000313" key="2">
    <source>
        <dbReference type="EnsemblPlants" id="PGSC0003DMT400086333"/>
    </source>
</evidence>
<dbReference type="Gramene" id="PGSC0003DMT400086333">
    <property type="protein sequence ID" value="PGSC0003DMT400086333"/>
    <property type="gene ID" value="PGSC0003DMG400035904"/>
</dbReference>
<evidence type="ECO:0000256" key="1">
    <source>
        <dbReference type="SAM" id="MobiDB-lite"/>
    </source>
</evidence>
<accession>M1DBI3</accession>
<feature type="compositionally biased region" description="Polar residues" evidence="1">
    <location>
        <begin position="23"/>
        <end position="34"/>
    </location>
</feature>
<dbReference type="InParanoid" id="M1DBI3"/>
<evidence type="ECO:0000313" key="3">
    <source>
        <dbReference type="Proteomes" id="UP000011115"/>
    </source>
</evidence>
<feature type="region of interest" description="Disordered" evidence="1">
    <location>
        <begin position="1"/>
        <end position="41"/>
    </location>
</feature>
<organism evidence="2 3">
    <name type="scientific">Solanum tuberosum</name>
    <name type="common">Potato</name>
    <dbReference type="NCBI Taxonomy" id="4113"/>
    <lineage>
        <taxon>Eukaryota</taxon>
        <taxon>Viridiplantae</taxon>
        <taxon>Streptophyta</taxon>
        <taxon>Embryophyta</taxon>
        <taxon>Tracheophyta</taxon>
        <taxon>Spermatophyta</taxon>
        <taxon>Magnoliopsida</taxon>
        <taxon>eudicotyledons</taxon>
        <taxon>Gunneridae</taxon>
        <taxon>Pentapetalae</taxon>
        <taxon>asterids</taxon>
        <taxon>lamiids</taxon>
        <taxon>Solanales</taxon>
        <taxon>Solanaceae</taxon>
        <taxon>Solanoideae</taxon>
        <taxon>Solaneae</taxon>
        <taxon>Solanum</taxon>
    </lineage>
</organism>
<protein>
    <submittedName>
        <fullName evidence="2">Uncharacterized protein</fullName>
    </submittedName>
</protein>
<feature type="compositionally biased region" description="Acidic residues" evidence="1">
    <location>
        <begin position="101"/>
        <end position="122"/>
    </location>
</feature>
<dbReference type="AlphaFoldDB" id="M1DBI3"/>
<dbReference type="Proteomes" id="UP000011115">
    <property type="component" value="Unassembled WGS sequence"/>
</dbReference>
<feature type="region of interest" description="Disordered" evidence="1">
    <location>
        <begin position="97"/>
        <end position="135"/>
    </location>
</feature>
<proteinExistence type="predicted"/>
<dbReference type="EnsemblPlants" id="PGSC0003DMT400086333">
    <property type="protein sequence ID" value="PGSC0003DMT400086333"/>
    <property type="gene ID" value="PGSC0003DMG400035904"/>
</dbReference>
<dbReference type="HOGENOM" id="CLU_1889481_0_0_1"/>
<dbReference type="PaxDb" id="4113-PGSC0003DMT400086333"/>
<reference evidence="3" key="1">
    <citation type="journal article" date="2011" name="Nature">
        <title>Genome sequence and analysis of the tuber crop potato.</title>
        <authorList>
            <consortium name="The Potato Genome Sequencing Consortium"/>
        </authorList>
    </citation>
    <scope>NUCLEOTIDE SEQUENCE [LARGE SCALE GENOMIC DNA]</scope>
    <source>
        <strain evidence="3">cv. DM1-3 516 R44</strain>
    </source>
</reference>
<reference evidence="2" key="2">
    <citation type="submission" date="2015-06" db="UniProtKB">
        <authorList>
            <consortium name="EnsemblPlants"/>
        </authorList>
    </citation>
    <scope>IDENTIFICATION</scope>
    <source>
        <strain evidence="2">DM1-3 516 R44</strain>
    </source>
</reference>
<sequence length="135" mass="14884">MAPKGKNVSSDLGTKRSRKRAATGSSNRETTNLPPQKFGEQTVMHYEKDCWMGRMFGMADLQLRVGGRPVSEDEMVTLAERYPLTDSAMYLCQMGPTFQEPIDDDDDATVDEEDGSDEDASDDICPGDGDIDADH</sequence>
<keyword evidence="3" id="KW-1185">Reference proteome</keyword>